<comment type="similarity">
    <text evidence="1">In the N-terminal section; belongs to the acetate CoA ligase alpha subunit family.</text>
</comment>
<dbReference type="SUPFAM" id="SSF52210">
    <property type="entry name" value="Succinyl-CoA synthetase domains"/>
    <property type="match status" value="2"/>
</dbReference>
<dbReference type="InterPro" id="IPR036291">
    <property type="entry name" value="NAD(P)-bd_dom_sf"/>
</dbReference>
<evidence type="ECO:0000256" key="1">
    <source>
        <dbReference type="ARBA" id="ARBA00060888"/>
    </source>
</evidence>
<dbReference type="InterPro" id="IPR011761">
    <property type="entry name" value="ATP-grasp"/>
</dbReference>
<dbReference type="Proteomes" id="UP000247118">
    <property type="component" value="Chromosome"/>
</dbReference>
<dbReference type="Pfam" id="PF13607">
    <property type="entry name" value="Succ_CoA_lig"/>
    <property type="match status" value="1"/>
</dbReference>
<keyword evidence="2" id="KW-0067">ATP-binding</keyword>
<accession>A0AAD0NWG8</accession>
<dbReference type="GO" id="GO:0046872">
    <property type="term" value="F:metal ion binding"/>
    <property type="evidence" value="ECO:0007669"/>
    <property type="project" value="InterPro"/>
</dbReference>
<dbReference type="Gene3D" id="3.30.1490.20">
    <property type="entry name" value="ATP-grasp fold, A domain"/>
    <property type="match status" value="1"/>
</dbReference>
<dbReference type="SMART" id="SM00881">
    <property type="entry name" value="CoA_binding"/>
    <property type="match status" value="1"/>
</dbReference>
<evidence type="ECO:0000313" key="4">
    <source>
        <dbReference type="EMBL" id="AWO85116.1"/>
    </source>
</evidence>
<dbReference type="KEGG" id="gta:BCM27_17625"/>
<dbReference type="PROSITE" id="PS50975">
    <property type="entry name" value="ATP_GRASP"/>
    <property type="match status" value="1"/>
</dbReference>
<dbReference type="GO" id="GO:0005524">
    <property type="term" value="F:ATP binding"/>
    <property type="evidence" value="ECO:0007669"/>
    <property type="project" value="UniProtKB-UniRule"/>
</dbReference>
<evidence type="ECO:0000259" key="3">
    <source>
        <dbReference type="PROSITE" id="PS50975"/>
    </source>
</evidence>
<name>A0AAD0NWG8_9ACTN</name>
<dbReference type="GeneID" id="32689654"/>
<dbReference type="Gene3D" id="3.30.470.20">
    <property type="entry name" value="ATP-grasp fold, B domain"/>
    <property type="match status" value="1"/>
</dbReference>
<dbReference type="InterPro" id="IPR003781">
    <property type="entry name" value="CoA-bd"/>
</dbReference>
<keyword evidence="2" id="KW-0547">Nucleotide-binding</keyword>
<protein>
    <submittedName>
        <fullName evidence="4">CoA-binding protein</fullName>
    </submittedName>
</protein>
<dbReference type="InterPro" id="IPR032875">
    <property type="entry name" value="Succ_CoA_lig_flav_dom"/>
</dbReference>
<evidence type="ECO:0000256" key="2">
    <source>
        <dbReference type="PROSITE-ProRule" id="PRU00409"/>
    </source>
</evidence>
<organism evidence="4 5">
    <name type="scientific">Gordonia terrae</name>
    <dbReference type="NCBI Taxonomy" id="2055"/>
    <lineage>
        <taxon>Bacteria</taxon>
        <taxon>Bacillati</taxon>
        <taxon>Actinomycetota</taxon>
        <taxon>Actinomycetes</taxon>
        <taxon>Mycobacteriales</taxon>
        <taxon>Gordoniaceae</taxon>
        <taxon>Gordonia</taxon>
    </lineage>
</organism>
<dbReference type="Gene3D" id="3.40.50.261">
    <property type="entry name" value="Succinyl-CoA synthetase domains"/>
    <property type="match status" value="2"/>
</dbReference>
<dbReference type="Gene3D" id="3.40.50.720">
    <property type="entry name" value="NAD(P)-binding Rossmann-like Domain"/>
    <property type="match status" value="1"/>
</dbReference>
<reference evidence="4 5" key="1">
    <citation type="submission" date="2018-05" db="EMBL/GenBank/DDBJ databases">
        <title>Complete genome sequence of Gordonia terrae NRRL B-16283.</title>
        <authorList>
            <person name="Garlena R.A."/>
            <person name="Russell D.A."/>
            <person name="Hatfull G.F."/>
        </authorList>
    </citation>
    <scope>NUCLEOTIDE SEQUENCE [LARGE SCALE GENOMIC DNA]</scope>
    <source>
        <strain evidence="4 5">NRRL B-16283</strain>
    </source>
</reference>
<proteinExistence type="inferred from homology"/>
<gene>
    <name evidence="4" type="ORF">DLJ61_17810</name>
</gene>
<dbReference type="InterPro" id="IPR013815">
    <property type="entry name" value="ATP_grasp_subdomain_1"/>
</dbReference>
<dbReference type="AlphaFoldDB" id="A0AAD0NWG8"/>
<dbReference type="PANTHER" id="PTHR42793:SF4">
    <property type="entry name" value="BLL6376 PROTEIN"/>
    <property type="match status" value="1"/>
</dbReference>
<dbReference type="Pfam" id="PF13380">
    <property type="entry name" value="CoA_binding_2"/>
    <property type="match status" value="1"/>
</dbReference>
<dbReference type="PANTHER" id="PTHR42793">
    <property type="entry name" value="COA BINDING DOMAIN CONTAINING PROTEIN"/>
    <property type="match status" value="1"/>
</dbReference>
<dbReference type="FunFam" id="3.30.1490.20:FF:000020">
    <property type="entry name" value="Protein lysine acetyltransferase"/>
    <property type="match status" value="1"/>
</dbReference>
<dbReference type="Pfam" id="PF13549">
    <property type="entry name" value="ATP-grasp_5"/>
    <property type="match status" value="1"/>
</dbReference>
<dbReference type="SUPFAM" id="SSF51735">
    <property type="entry name" value="NAD(P)-binding Rossmann-fold domains"/>
    <property type="match status" value="1"/>
</dbReference>
<feature type="domain" description="ATP-grasp" evidence="3">
    <location>
        <begin position="494"/>
        <end position="698"/>
    </location>
</feature>
<evidence type="ECO:0000313" key="5">
    <source>
        <dbReference type="Proteomes" id="UP000247118"/>
    </source>
</evidence>
<dbReference type="InterPro" id="IPR016102">
    <property type="entry name" value="Succinyl-CoA_synth-like"/>
</dbReference>
<dbReference type="EMBL" id="CP029604">
    <property type="protein sequence ID" value="AWO85116.1"/>
    <property type="molecule type" value="Genomic_DNA"/>
</dbReference>
<dbReference type="SUPFAM" id="SSF56059">
    <property type="entry name" value="Glutathione synthetase ATP-binding domain-like"/>
    <property type="match status" value="1"/>
</dbReference>
<sequence>MTSESLSSMFRPSSVALVGASDKSTFSRYAYENLVDFGMSDRTYVVNRRGADVHGRRSVTSCQEIGERVDIALLMVPQAATLAALHDAAAAGISNVVVLSSGYGESGEAGQRAQRELTATAARLGITLLGPNMLGFANFVDRAVVTAIPRLPQKAGSVALLSQSGASSIAMMDFARMSGADLSYLVTLGNEAMITTGHVLDYLVDDEATEAIAVFIETIRDPATFAAAARRAAAAGKPIVALKAGSSDLAARTAQAHTGALVGDDKVTSAVLRELGVIRVNSIEDMLTTAGTAAALGRLPRSGASAVSISGGACDILADRAQDADMEFPEFAPQTLQKIAAVMPNYGTTHNPLDITGAAVIDPSLWTSTIEAVGNDPSVGSVMVVSTIPTADTSGSAHQLRTLEAIAAGIAKSAAPGILVNQVVQEITPYSRDLLDAVGVRAAITGLSQAVDTVSHLQWWSAVVDQVNATCDVDLPEPYDGEPRAGVWSEHQARTLLASAGVNVVPSELTTTAADAVSAAARLGGPVALKIVSAQILHKSDVGGVALGVEGEEAVHSAYTAVRAAGESVADATIDGVLVSPMRYGGTELLVGVVRDEQWGLVLAVGFGGVLVELLGDAALATLPVTQAKVTQMLRSLRGRRLLEGVRGAPPADLEALSSQIARIANLASSLGDELQSLEVNPLRVDGSLVEALDAVIEWRG</sequence>
<dbReference type="RefSeq" id="WP_004023638.1">
    <property type="nucleotide sequence ID" value="NZ_CABEIC010000002.1"/>
</dbReference>